<protein>
    <recommendedName>
        <fullName evidence="3">Histidine kinase/HSP90-like ATPase domain-containing protein</fullName>
    </recommendedName>
</protein>
<keyword evidence="1" id="KW-0723">Serine/threonine-protein kinase</keyword>
<dbReference type="Pfam" id="PF13581">
    <property type="entry name" value="HATPase_c_2"/>
    <property type="match status" value="1"/>
</dbReference>
<dbReference type="Proteomes" id="UP000655044">
    <property type="component" value="Unassembled WGS sequence"/>
</dbReference>
<dbReference type="GO" id="GO:0004674">
    <property type="term" value="F:protein serine/threonine kinase activity"/>
    <property type="evidence" value="ECO:0007669"/>
    <property type="project" value="UniProtKB-KW"/>
</dbReference>
<keyword evidence="5" id="KW-1185">Reference proteome</keyword>
<feature type="region of interest" description="Disordered" evidence="2">
    <location>
        <begin position="1"/>
        <end position="23"/>
    </location>
</feature>
<dbReference type="InterPro" id="IPR003594">
    <property type="entry name" value="HATPase_dom"/>
</dbReference>
<evidence type="ECO:0000256" key="2">
    <source>
        <dbReference type="SAM" id="MobiDB-lite"/>
    </source>
</evidence>
<name>A0A8J3S3U7_PLARO</name>
<organism evidence="4 5">
    <name type="scientific">Planobispora rosea</name>
    <dbReference type="NCBI Taxonomy" id="35762"/>
    <lineage>
        <taxon>Bacteria</taxon>
        <taxon>Bacillati</taxon>
        <taxon>Actinomycetota</taxon>
        <taxon>Actinomycetes</taxon>
        <taxon>Streptosporangiales</taxon>
        <taxon>Streptosporangiaceae</taxon>
        <taxon>Planobispora</taxon>
    </lineage>
</organism>
<dbReference type="PANTHER" id="PTHR35526">
    <property type="entry name" value="ANTI-SIGMA-F FACTOR RSBW-RELATED"/>
    <property type="match status" value="1"/>
</dbReference>
<accession>A0A8J3S3U7</accession>
<sequence>MSLLDQALLPNGVPDEPGEDDRPGHLQLAVRNLHHDQYAARAAREFTSTSLRAWALEHLIGDTAVVVSELVTNAVRHGVDDADDADDADDPASVRSAEPVKVMICRTERSVVCAVTDPSPRGPQLRDPDYEAENGRGLQVIQGISHTWGWSPLQTRGKAVWAAFTISPSSPARERRLEPCP</sequence>
<comment type="caution">
    <text evidence="4">The sequence shown here is derived from an EMBL/GenBank/DDBJ whole genome shotgun (WGS) entry which is preliminary data.</text>
</comment>
<dbReference type="EMBL" id="BOOI01000045">
    <property type="protein sequence ID" value="GIH86324.1"/>
    <property type="molecule type" value="Genomic_DNA"/>
</dbReference>
<evidence type="ECO:0000313" key="5">
    <source>
        <dbReference type="Proteomes" id="UP000655044"/>
    </source>
</evidence>
<dbReference type="InterPro" id="IPR050267">
    <property type="entry name" value="Anti-sigma-factor_SerPK"/>
</dbReference>
<dbReference type="InterPro" id="IPR036890">
    <property type="entry name" value="HATPase_C_sf"/>
</dbReference>
<evidence type="ECO:0000259" key="3">
    <source>
        <dbReference type="Pfam" id="PF13581"/>
    </source>
</evidence>
<dbReference type="Gene3D" id="3.30.565.10">
    <property type="entry name" value="Histidine kinase-like ATPase, C-terminal domain"/>
    <property type="match status" value="1"/>
</dbReference>
<dbReference type="PANTHER" id="PTHR35526:SF3">
    <property type="entry name" value="ANTI-SIGMA-F FACTOR RSBW"/>
    <property type="match status" value="1"/>
</dbReference>
<dbReference type="CDD" id="cd16936">
    <property type="entry name" value="HATPase_RsbW-like"/>
    <property type="match status" value="1"/>
</dbReference>
<dbReference type="SUPFAM" id="SSF55874">
    <property type="entry name" value="ATPase domain of HSP90 chaperone/DNA topoisomerase II/histidine kinase"/>
    <property type="match status" value="1"/>
</dbReference>
<evidence type="ECO:0000256" key="1">
    <source>
        <dbReference type="ARBA" id="ARBA00022527"/>
    </source>
</evidence>
<gene>
    <name evidence="4" type="ORF">Pro02_47320</name>
</gene>
<reference evidence="4" key="1">
    <citation type="submission" date="2021-01" db="EMBL/GenBank/DDBJ databases">
        <title>Whole genome shotgun sequence of Planobispora rosea NBRC 15558.</title>
        <authorList>
            <person name="Komaki H."/>
            <person name="Tamura T."/>
        </authorList>
    </citation>
    <scope>NUCLEOTIDE SEQUENCE</scope>
    <source>
        <strain evidence="4">NBRC 15558</strain>
    </source>
</reference>
<keyword evidence="1" id="KW-0808">Transferase</keyword>
<keyword evidence="1" id="KW-0418">Kinase</keyword>
<proteinExistence type="predicted"/>
<evidence type="ECO:0000313" key="4">
    <source>
        <dbReference type="EMBL" id="GIH86324.1"/>
    </source>
</evidence>
<dbReference type="AlphaFoldDB" id="A0A8J3S3U7"/>
<feature type="domain" description="Histidine kinase/HSP90-like ATPase" evidence="3">
    <location>
        <begin position="39"/>
        <end position="161"/>
    </location>
</feature>